<protein>
    <submittedName>
        <fullName evidence="1">Uncharacterized protein</fullName>
    </submittedName>
</protein>
<dbReference type="AlphaFoldDB" id="A0A0D6Q9L1"/>
<evidence type="ECO:0000313" key="1">
    <source>
        <dbReference type="EMBL" id="GAN99665.1"/>
    </source>
</evidence>
<dbReference type="Proteomes" id="UP000032683">
    <property type="component" value="Unassembled WGS sequence"/>
</dbReference>
<proteinExistence type="predicted"/>
<sequence>MSGRDALFRNGKIVPYLLHIMLDTYAPTTPNQTLALNGAQAGQGSLLAASGQEWHVV</sequence>
<reference evidence="1 2" key="1">
    <citation type="submission" date="2012-11" db="EMBL/GenBank/DDBJ databases">
        <title>Whole genome sequence of Gluconacetobacter xylinus NBRC 13693.</title>
        <authorList>
            <person name="Azuma Y."/>
            <person name="Higashiura N."/>
            <person name="Hirakawa H."/>
            <person name="Matsushita K."/>
        </authorList>
    </citation>
    <scope>NUCLEOTIDE SEQUENCE [LARGE SCALE GENOMIC DNA]</scope>
    <source>
        <strain evidence="1 2">NBRC 13693</strain>
    </source>
</reference>
<name>A0A0D6Q9L1_KOMXY</name>
<gene>
    <name evidence="1" type="ORF">Gxy13693_026_003</name>
</gene>
<accession>A0A0D6Q9L1</accession>
<comment type="caution">
    <text evidence="1">The sequence shown here is derived from an EMBL/GenBank/DDBJ whole genome shotgun (WGS) entry which is preliminary data.</text>
</comment>
<evidence type="ECO:0000313" key="2">
    <source>
        <dbReference type="Proteomes" id="UP000032683"/>
    </source>
</evidence>
<organism evidence="1 2">
    <name type="scientific">Komagataeibacter xylinus NBRC 13693</name>
    <dbReference type="NCBI Taxonomy" id="1234668"/>
    <lineage>
        <taxon>Bacteria</taxon>
        <taxon>Pseudomonadati</taxon>
        <taxon>Pseudomonadota</taxon>
        <taxon>Alphaproteobacteria</taxon>
        <taxon>Acetobacterales</taxon>
        <taxon>Acetobacteraceae</taxon>
        <taxon>Komagataeibacter</taxon>
    </lineage>
</organism>
<dbReference type="EMBL" id="BANJ01000026">
    <property type="protein sequence ID" value="GAN99665.1"/>
    <property type="molecule type" value="Genomic_DNA"/>
</dbReference>